<proteinExistence type="predicted"/>
<gene>
    <name evidence="3" type="ORF">V565_079100</name>
</gene>
<evidence type="ECO:0000313" key="3">
    <source>
        <dbReference type="EMBL" id="KEP50486.1"/>
    </source>
</evidence>
<sequence>MNSRLKRSRVSIEDEGSSSIDVQVDLHEWDEQPTVAPKRGRGRPKIAKSLEFEVSRPGPSNYYANSSRLRPNAPPLANQPATPQNDHPSDGPYLPEENDMGIFTPDNERMNEKKKRQPNKTPNDNLQEWLDKFADEYIETWYEHDAPPSTSSCASCMLPSNELYRCTTCLGAGIFCSDCMKSLHRFTPTHRLKRWDGLSWVSTDLVELGYALCLGPHNGQPCSPGKEPLKLLIGDLNGFTHTRVHYCHCNGALTRPRQLLSIGLFPCSHTYPESALTLQLLDIHNMFMSVGRTSAHKHYTVLERYTKPGFRKEVDDRYRELMWTHRRHSHLLNLRRSGYKFPLHPDIDAHPGDQAFDCVACPRPGFNFEWFEVEPDEVGWFRAWFSYDGNFRMVRKSKKVATGDMCLSDGCGYIPAKQGYKLWTETVQEPKRTASNLYFFSFQVKPTCDHHKAGNDTSGRWVGHEVTGVGALSCTRHTCIAPRGMVDFWKGEKFIYADYALACLLSYLNKRRGGCLPIGLTYDVACHWITNFFARAELLPETIAIPPNLDLVVAIPKWHLIGHERDCYIRWSLDHTQYVGRMEGEGPERFWAMFNQHSGSTSEQGPGVRTENFNNIIRAWNEGKAFTMDETLPAQYEDAKKALVKQTEIHDDLTAELPLSMIKEWEEESIEPVKDAKGNWTSPMMDPVFTGGFYDTVRDERKKENSTDKAPGRRSGVVRWLSTAIELEHSIKNYNDEAEEKAEPSEHLSARRISLGDRIRAHQRKRESFMEGAPECDSAQVLALYDEDEDEDDTVDLAMPSSYKPETINSAGLSSIAEVEKGLRRGMCKESLQVIKQLLASRSAAYKAKDRNVRGQVATTRARASIRDQEEKIQKARWRYNNSFRALKQLGLSEEDAKAFKTLGDSDLTPLKTYFDNYATQPGQKGTMSWIWRSSAAPNSANWEVQALKAEWFRSREHYKRRREHLVLLKREMVMTIRSFLRYKELWTWKALSDSISLGMKAYAHGRARFFQSLAHKTLVACRKALYVSHFPSHCSIINQHDYRIILYS</sequence>
<comment type="caution">
    <text evidence="3">The sequence shown here is derived from an EMBL/GenBank/DDBJ whole genome shotgun (WGS) entry which is preliminary data.</text>
</comment>
<dbReference type="PANTHER" id="PTHR33104">
    <property type="entry name" value="SI:DKEY-29D5.2"/>
    <property type="match status" value="1"/>
</dbReference>
<name>A0A074RTN6_9AGAM</name>
<dbReference type="InterPro" id="IPR040521">
    <property type="entry name" value="KDZ"/>
</dbReference>
<dbReference type="PANTHER" id="PTHR33104:SF2">
    <property type="entry name" value="CXC3 LIKE CYSTEINE CLUSTER DOMAIN-CONTAINING PROTEIN"/>
    <property type="match status" value="1"/>
</dbReference>
<evidence type="ECO:0000313" key="4">
    <source>
        <dbReference type="Proteomes" id="UP000027456"/>
    </source>
</evidence>
<evidence type="ECO:0000259" key="2">
    <source>
        <dbReference type="Pfam" id="PF18803"/>
    </source>
</evidence>
<dbReference type="Pfam" id="PF18803">
    <property type="entry name" value="CxC2"/>
    <property type="match status" value="1"/>
</dbReference>
<dbReference type="Proteomes" id="UP000027456">
    <property type="component" value="Unassembled WGS sequence"/>
</dbReference>
<dbReference type="OrthoDB" id="3143151at2759"/>
<feature type="domain" description="CxC2-like cysteine cluster KDZ transposase-associated" evidence="2">
    <location>
        <begin position="205"/>
        <end position="307"/>
    </location>
</feature>
<dbReference type="Pfam" id="PF18758">
    <property type="entry name" value="KDZ"/>
    <property type="match status" value="1"/>
</dbReference>
<reference evidence="3 4" key="1">
    <citation type="submission" date="2013-12" db="EMBL/GenBank/DDBJ databases">
        <authorList>
            <person name="Cubeta M."/>
            <person name="Pakala S."/>
            <person name="Fedorova N."/>
            <person name="Thomas E."/>
            <person name="Dean R."/>
            <person name="Jabaji S."/>
            <person name="Neate S."/>
            <person name="Toda T."/>
            <person name="Tavantzis S."/>
            <person name="Vilgalys R."/>
            <person name="Bharathan N."/>
            <person name="Pakala S."/>
            <person name="Losada L.S."/>
            <person name="Zafar N."/>
            <person name="Nierman W."/>
        </authorList>
    </citation>
    <scope>NUCLEOTIDE SEQUENCE [LARGE SCALE GENOMIC DNA]</scope>
    <source>
        <strain evidence="3 4">123E</strain>
    </source>
</reference>
<feature type="region of interest" description="Disordered" evidence="1">
    <location>
        <begin position="1"/>
        <end position="126"/>
    </location>
</feature>
<dbReference type="EMBL" id="AZST01000249">
    <property type="protein sequence ID" value="KEP50486.1"/>
    <property type="molecule type" value="Genomic_DNA"/>
</dbReference>
<evidence type="ECO:0000256" key="1">
    <source>
        <dbReference type="SAM" id="MobiDB-lite"/>
    </source>
</evidence>
<accession>A0A074RTN6</accession>
<dbReference type="InterPro" id="IPR041457">
    <property type="entry name" value="CxC2_KDZ-assoc"/>
</dbReference>
<organism evidence="3 4">
    <name type="scientific">Rhizoctonia solani 123E</name>
    <dbReference type="NCBI Taxonomy" id="1423351"/>
    <lineage>
        <taxon>Eukaryota</taxon>
        <taxon>Fungi</taxon>
        <taxon>Dikarya</taxon>
        <taxon>Basidiomycota</taxon>
        <taxon>Agaricomycotina</taxon>
        <taxon>Agaricomycetes</taxon>
        <taxon>Cantharellales</taxon>
        <taxon>Ceratobasidiaceae</taxon>
        <taxon>Rhizoctonia</taxon>
    </lineage>
</organism>
<dbReference type="AlphaFoldDB" id="A0A074RTN6"/>
<protein>
    <recommendedName>
        <fullName evidence="2">CxC2-like cysteine cluster KDZ transposase-associated domain-containing protein</fullName>
    </recommendedName>
</protein>
<dbReference type="HOGENOM" id="CLU_003703_13_2_1"/>
<keyword evidence="4" id="KW-1185">Reference proteome</keyword>
<dbReference type="STRING" id="1423351.A0A074RTN6"/>